<dbReference type="SUPFAM" id="SSF53850">
    <property type="entry name" value="Periplasmic binding protein-like II"/>
    <property type="match status" value="1"/>
</dbReference>
<name>A0A1I5P8W3_9PSEU</name>
<dbReference type="EMBL" id="FOWW01000002">
    <property type="protein sequence ID" value="SFP30220.1"/>
    <property type="molecule type" value="Genomic_DNA"/>
</dbReference>
<keyword evidence="2" id="KW-1185">Reference proteome</keyword>
<accession>A0A1I5P8W3</accession>
<dbReference type="RefSeq" id="WP_243859185.1">
    <property type="nucleotide sequence ID" value="NZ_FOWW01000002.1"/>
</dbReference>
<evidence type="ECO:0008006" key="3">
    <source>
        <dbReference type="Google" id="ProtNLM"/>
    </source>
</evidence>
<dbReference type="Proteomes" id="UP000198727">
    <property type="component" value="Unassembled WGS sequence"/>
</dbReference>
<gene>
    <name evidence="1" type="ORF">SAMN05421810_102190</name>
</gene>
<evidence type="ECO:0000313" key="2">
    <source>
        <dbReference type="Proteomes" id="UP000198727"/>
    </source>
</evidence>
<dbReference type="AlphaFoldDB" id="A0A1I5P8W3"/>
<proteinExistence type="predicted"/>
<evidence type="ECO:0000313" key="1">
    <source>
        <dbReference type="EMBL" id="SFP30220.1"/>
    </source>
</evidence>
<reference evidence="2" key="1">
    <citation type="submission" date="2016-10" db="EMBL/GenBank/DDBJ databases">
        <authorList>
            <person name="Varghese N."/>
            <person name="Submissions S."/>
        </authorList>
    </citation>
    <scope>NUCLEOTIDE SEQUENCE [LARGE SCALE GENOMIC DNA]</scope>
    <source>
        <strain evidence="2">CGMCC 4.5579</strain>
    </source>
</reference>
<sequence length="105" mass="11348">MSTDDLVGRTVLFAQNLPEYWVDHHLPAARSAVEIVTLPGFREILAYVTSGSGVAVVGAQVEHLYPRPGLTCVPLAGEPSFDYALVWRTDQLGALAEAFLHQVAS</sequence>
<dbReference type="Gene3D" id="3.40.190.10">
    <property type="entry name" value="Periplasmic binding protein-like II"/>
    <property type="match status" value="2"/>
</dbReference>
<protein>
    <recommendedName>
        <fullName evidence="3">LysR substrate binding domain-containing protein</fullName>
    </recommendedName>
</protein>
<organism evidence="1 2">
    <name type="scientific">Amycolatopsis arida</name>
    <dbReference type="NCBI Taxonomy" id="587909"/>
    <lineage>
        <taxon>Bacteria</taxon>
        <taxon>Bacillati</taxon>
        <taxon>Actinomycetota</taxon>
        <taxon>Actinomycetes</taxon>
        <taxon>Pseudonocardiales</taxon>
        <taxon>Pseudonocardiaceae</taxon>
        <taxon>Amycolatopsis</taxon>
    </lineage>
</organism>